<proteinExistence type="predicted"/>
<protein>
    <submittedName>
        <fullName evidence="2">Uncharacterized protein</fullName>
    </submittedName>
</protein>
<keyword evidence="3" id="KW-1185">Reference proteome</keyword>
<accession>T1KTY8</accession>
<dbReference type="EnsemblMetazoa" id="tetur21g01480.1">
    <property type="protein sequence ID" value="tetur21g01480.1"/>
    <property type="gene ID" value="tetur21g01480"/>
</dbReference>
<dbReference type="Proteomes" id="UP000015104">
    <property type="component" value="Unassembled WGS sequence"/>
</dbReference>
<reference evidence="2" key="2">
    <citation type="submission" date="2015-06" db="UniProtKB">
        <authorList>
            <consortium name="EnsemblMetazoa"/>
        </authorList>
    </citation>
    <scope>IDENTIFICATION</scope>
</reference>
<feature type="region of interest" description="Disordered" evidence="1">
    <location>
        <begin position="73"/>
        <end position="104"/>
    </location>
</feature>
<organism evidence="2 3">
    <name type="scientific">Tetranychus urticae</name>
    <name type="common">Two-spotted spider mite</name>
    <dbReference type="NCBI Taxonomy" id="32264"/>
    <lineage>
        <taxon>Eukaryota</taxon>
        <taxon>Metazoa</taxon>
        <taxon>Ecdysozoa</taxon>
        <taxon>Arthropoda</taxon>
        <taxon>Chelicerata</taxon>
        <taxon>Arachnida</taxon>
        <taxon>Acari</taxon>
        <taxon>Acariformes</taxon>
        <taxon>Trombidiformes</taxon>
        <taxon>Prostigmata</taxon>
        <taxon>Eleutherengona</taxon>
        <taxon>Raphignathae</taxon>
        <taxon>Tetranychoidea</taxon>
        <taxon>Tetranychidae</taxon>
        <taxon>Tetranychus</taxon>
    </lineage>
</organism>
<dbReference type="HOGENOM" id="CLU_2253469_0_0_1"/>
<reference evidence="3" key="1">
    <citation type="submission" date="2011-08" db="EMBL/GenBank/DDBJ databases">
        <authorList>
            <person name="Rombauts S."/>
        </authorList>
    </citation>
    <scope>NUCLEOTIDE SEQUENCE</scope>
    <source>
        <strain evidence="3">London</strain>
    </source>
</reference>
<dbReference type="EMBL" id="CAEY01000548">
    <property type="status" value="NOT_ANNOTATED_CDS"/>
    <property type="molecule type" value="Genomic_DNA"/>
</dbReference>
<evidence type="ECO:0000313" key="3">
    <source>
        <dbReference type="Proteomes" id="UP000015104"/>
    </source>
</evidence>
<feature type="compositionally biased region" description="Basic and acidic residues" evidence="1">
    <location>
        <begin position="95"/>
        <end position="104"/>
    </location>
</feature>
<evidence type="ECO:0000256" key="1">
    <source>
        <dbReference type="SAM" id="MobiDB-lite"/>
    </source>
</evidence>
<dbReference type="AlphaFoldDB" id="T1KTY8"/>
<sequence length="104" mass="11538">MESLPQSLLDPIDLYDHLNAEPHGHVWRSYGELKDKDAVFQCLYHGCARVKKGASQSRPTLHVCDYEQLNATPGNTPIPNGDHLTSNWLANGEGNHGDQTHHGL</sequence>
<feature type="compositionally biased region" description="Polar residues" evidence="1">
    <location>
        <begin position="73"/>
        <end position="89"/>
    </location>
</feature>
<evidence type="ECO:0000313" key="2">
    <source>
        <dbReference type="EnsemblMetazoa" id="tetur21g01480.1"/>
    </source>
</evidence>
<name>T1KTY8_TETUR</name>